<comment type="catalytic activity">
    <reaction evidence="1">
        <text>ATP + protein L-histidine = ADP + protein N-phospho-L-histidine.</text>
        <dbReference type="EC" id="2.7.13.3"/>
    </reaction>
</comment>
<feature type="domain" description="Histidine kinase" evidence="12">
    <location>
        <begin position="236"/>
        <end position="446"/>
    </location>
</feature>
<accession>A0ABU1NEC6</accession>
<keyword evidence="10" id="KW-0472">Membrane</keyword>
<keyword evidence="8 13" id="KW-0418">Kinase</keyword>
<dbReference type="InterPro" id="IPR003594">
    <property type="entry name" value="HATPase_dom"/>
</dbReference>
<keyword evidence="6" id="KW-0812">Transmembrane</keyword>
<evidence type="ECO:0000256" key="4">
    <source>
        <dbReference type="ARBA" id="ARBA00022553"/>
    </source>
</evidence>
<gene>
    <name evidence="13" type="ORF">J2739_002565</name>
</gene>
<evidence type="ECO:0000259" key="12">
    <source>
        <dbReference type="PROSITE" id="PS50109"/>
    </source>
</evidence>
<dbReference type="PANTHER" id="PTHR45436:SF14">
    <property type="entry name" value="SENSOR PROTEIN QSEC"/>
    <property type="match status" value="1"/>
</dbReference>
<dbReference type="EC" id="2.7.13.3" evidence="3"/>
<dbReference type="InterPro" id="IPR036097">
    <property type="entry name" value="HisK_dim/P_sf"/>
</dbReference>
<keyword evidence="14" id="KW-1185">Reference proteome</keyword>
<reference evidence="13 14" key="1">
    <citation type="submission" date="2023-07" db="EMBL/GenBank/DDBJ databases">
        <title>Sorghum-associated microbial communities from plants grown in Nebraska, USA.</title>
        <authorList>
            <person name="Schachtman D."/>
        </authorList>
    </citation>
    <scope>NUCLEOTIDE SEQUENCE [LARGE SCALE GENOMIC DNA]</scope>
    <source>
        <strain evidence="13 14">DS1781</strain>
    </source>
</reference>
<proteinExistence type="predicted"/>
<dbReference type="InterPro" id="IPR036890">
    <property type="entry name" value="HATPase_C_sf"/>
</dbReference>
<evidence type="ECO:0000256" key="3">
    <source>
        <dbReference type="ARBA" id="ARBA00012438"/>
    </source>
</evidence>
<dbReference type="Gene3D" id="1.10.287.130">
    <property type="match status" value="1"/>
</dbReference>
<evidence type="ECO:0000313" key="13">
    <source>
        <dbReference type="EMBL" id="MDR6536792.1"/>
    </source>
</evidence>
<evidence type="ECO:0000256" key="6">
    <source>
        <dbReference type="ARBA" id="ARBA00022692"/>
    </source>
</evidence>
<dbReference type="Gene3D" id="1.20.5.1040">
    <property type="entry name" value="Sensor protein qsec"/>
    <property type="match status" value="1"/>
</dbReference>
<dbReference type="Pfam" id="PF08521">
    <property type="entry name" value="2CSK_N"/>
    <property type="match status" value="1"/>
</dbReference>
<protein>
    <recommendedName>
        <fullName evidence="3">histidine kinase</fullName>
        <ecNumber evidence="3">2.7.13.3</ecNumber>
    </recommendedName>
</protein>
<keyword evidence="10" id="KW-1133">Transmembrane helix</keyword>
<dbReference type="InterPro" id="IPR005467">
    <property type="entry name" value="His_kinase_dom"/>
</dbReference>
<keyword evidence="5 13" id="KW-0808">Transferase</keyword>
<dbReference type="CDD" id="cd00082">
    <property type="entry name" value="HisKA"/>
    <property type="match status" value="1"/>
</dbReference>
<keyword evidence="9" id="KW-0067">ATP-binding</keyword>
<dbReference type="Gene3D" id="3.30.565.10">
    <property type="entry name" value="Histidine kinase-like ATPase, C-terminal domain"/>
    <property type="match status" value="1"/>
</dbReference>
<evidence type="ECO:0000256" key="5">
    <source>
        <dbReference type="ARBA" id="ARBA00022679"/>
    </source>
</evidence>
<comment type="caution">
    <text evidence="13">The sequence shown here is derived from an EMBL/GenBank/DDBJ whole genome shotgun (WGS) entry which is preliminary data.</text>
</comment>
<evidence type="ECO:0000256" key="1">
    <source>
        <dbReference type="ARBA" id="ARBA00000085"/>
    </source>
</evidence>
<dbReference type="InterPro" id="IPR003661">
    <property type="entry name" value="HisK_dim/P_dom"/>
</dbReference>
<sequence length="446" mass="48622">MPRSLQGRLLLLVLGMVASVWLATAAMTWLDARHELDELLDSHLAQGAALLVAQQIRERSEEEPGIEAPALHRYAPKVAFQVFHEGRLTLRSANAPSLPMIDAGAGRFRSGFSTVRIGGAPWRVFAAHGGERDVQVYVGEQIASRDSILRAVLRSTLWPMFVALPLLALAVWWAVHRGALPLRRLGRTLARREPQALSPVVLDGAPSEMTPMLDALNGLFRRIGELMESERRFTADAAHELRTPIAAIRAQAQVALAESDDARRRHALQATLAGCDRAVRVVEQLLVLSRLEAGAELEWTTVALDALVRGVVADAAPTAIHKQQSIEVDAVEECPVRGDPTLFALLVRNLVDNAIRYSPQGAAIRIEVIRSHGHVRFSIEDSGPGMKDEDMARCGERFFRVLGSGESGSGLGWSIVRRIAAVQEATVTIGRSHRLGGLAVDVEWTA</sequence>
<dbReference type="SMART" id="SM00387">
    <property type="entry name" value="HATPase_c"/>
    <property type="match status" value="1"/>
</dbReference>
<dbReference type="Pfam" id="PF00512">
    <property type="entry name" value="HisKA"/>
    <property type="match status" value="1"/>
</dbReference>
<evidence type="ECO:0000256" key="9">
    <source>
        <dbReference type="ARBA" id="ARBA00022840"/>
    </source>
</evidence>
<dbReference type="GO" id="GO:0004673">
    <property type="term" value="F:protein histidine kinase activity"/>
    <property type="evidence" value="ECO:0007669"/>
    <property type="project" value="UniProtKB-EC"/>
</dbReference>
<evidence type="ECO:0000256" key="10">
    <source>
        <dbReference type="ARBA" id="ARBA00022989"/>
    </source>
</evidence>
<dbReference type="Pfam" id="PF02518">
    <property type="entry name" value="HATPase_c"/>
    <property type="match status" value="1"/>
</dbReference>
<comment type="subcellular location">
    <subcellularLocation>
        <location evidence="2">Membrane</location>
        <topology evidence="2">Multi-pass membrane protein</topology>
    </subcellularLocation>
</comment>
<keyword evidence="4" id="KW-0597">Phosphoprotein</keyword>
<evidence type="ECO:0000256" key="8">
    <source>
        <dbReference type="ARBA" id="ARBA00022777"/>
    </source>
</evidence>
<dbReference type="Proteomes" id="UP001184230">
    <property type="component" value="Unassembled WGS sequence"/>
</dbReference>
<keyword evidence="7" id="KW-0547">Nucleotide-binding</keyword>
<keyword evidence="11" id="KW-0902">Two-component regulatory system</keyword>
<dbReference type="SUPFAM" id="SSF47384">
    <property type="entry name" value="Homodimeric domain of signal transducing histidine kinase"/>
    <property type="match status" value="1"/>
</dbReference>
<dbReference type="PANTHER" id="PTHR45436">
    <property type="entry name" value="SENSOR HISTIDINE KINASE YKOH"/>
    <property type="match status" value="1"/>
</dbReference>
<dbReference type="PROSITE" id="PS50109">
    <property type="entry name" value="HIS_KIN"/>
    <property type="match status" value="1"/>
</dbReference>
<dbReference type="InterPro" id="IPR013727">
    <property type="entry name" value="2CSK_N"/>
</dbReference>
<dbReference type="EMBL" id="JAVDRF010000004">
    <property type="protein sequence ID" value="MDR6536792.1"/>
    <property type="molecule type" value="Genomic_DNA"/>
</dbReference>
<dbReference type="SMART" id="SM00388">
    <property type="entry name" value="HisKA"/>
    <property type="match status" value="1"/>
</dbReference>
<evidence type="ECO:0000256" key="7">
    <source>
        <dbReference type="ARBA" id="ARBA00022741"/>
    </source>
</evidence>
<dbReference type="SUPFAM" id="SSF55874">
    <property type="entry name" value="ATPase domain of HSP90 chaperone/DNA topoisomerase II/histidine kinase"/>
    <property type="match status" value="1"/>
</dbReference>
<name>A0ABU1NEC6_9BURK</name>
<evidence type="ECO:0000256" key="2">
    <source>
        <dbReference type="ARBA" id="ARBA00004141"/>
    </source>
</evidence>
<evidence type="ECO:0000256" key="11">
    <source>
        <dbReference type="ARBA" id="ARBA00023012"/>
    </source>
</evidence>
<organism evidence="13 14">
    <name type="scientific">Variovorax soli</name>
    <dbReference type="NCBI Taxonomy" id="376815"/>
    <lineage>
        <taxon>Bacteria</taxon>
        <taxon>Pseudomonadati</taxon>
        <taxon>Pseudomonadota</taxon>
        <taxon>Betaproteobacteria</taxon>
        <taxon>Burkholderiales</taxon>
        <taxon>Comamonadaceae</taxon>
        <taxon>Variovorax</taxon>
    </lineage>
</organism>
<dbReference type="InterPro" id="IPR050428">
    <property type="entry name" value="TCS_sensor_his_kinase"/>
</dbReference>
<evidence type="ECO:0000313" key="14">
    <source>
        <dbReference type="Proteomes" id="UP001184230"/>
    </source>
</evidence>
<dbReference type="RefSeq" id="WP_309902094.1">
    <property type="nucleotide sequence ID" value="NZ_JAVDRF010000004.1"/>
</dbReference>